<evidence type="ECO:0000256" key="2">
    <source>
        <dbReference type="ARBA" id="ARBA00008444"/>
    </source>
</evidence>
<keyword evidence="7 9" id="KW-0472">Membrane</keyword>
<evidence type="ECO:0000256" key="1">
    <source>
        <dbReference type="ARBA" id="ARBA00004448"/>
    </source>
</evidence>
<keyword evidence="11" id="KW-1185">Reference proteome</keyword>
<dbReference type="InterPro" id="IPR039175">
    <property type="entry name" value="TIM22"/>
</dbReference>
<dbReference type="Proteomes" id="UP001258017">
    <property type="component" value="Unassembled WGS sequence"/>
</dbReference>
<evidence type="ECO:0000256" key="6">
    <source>
        <dbReference type="ARBA" id="ARBA00023128"/>
    </source>
</evidence>
<keyword evidence="9" id="KW-0813">Transport</keyword>
<comment type="similarity">
    <text evidence="2 9">Belongs to the Tim17/Tim22/Tim23 family.</text>
</comment>
<dbReference type="Pfam" id="PF02466">
    <property type="entry name" value="Tim17"/>
    <property type="match status" value="1"/>
</dbReference>
<organism evidence="10 11">
    <name type="scientific">Odynerus spinipes</name>
    <dbReference type="NCBI Taxonomy" id="1348599"/>
    <lineage>
        <taxon>Eukaryota</taxon>
        <taxon>Metazoa</taxon>
        <taxon>Ecdysozoa</taxon>
        <taxon>Arthropoda</taxon>
        <taxon>Hexapoda</taxon>
        <taxon>Insecta</taxon>
        <taxon>Pterygota</taxon>
        <taxon>Neoptera</taxon>
        <taxon>Endopterygota</taxon>
        <taxon>Hymenoptera</taxon>
        <taxon>Apocrita</taxon>
        <taxon>Aculeata</taxon>
        <taxon>Vespoidea</taxon>
        <taxon>Vespidae</taxon>
        <taxon>Eumeninae</taxon>
        <taxon>Odynerus</taxon>
    </lineage>
</organism>
<comment type="caution">
    <text evidence="10">The sequence shown here is derived from an EMBL/GenBank/DDBJ whole genome shotgun (WGS) entry which is preliminary data.</text>
</comment>
<evidence type="ECO:0000256" key="3">
    <source>
        <dbReference type="ARBA" id="ARBA00022692"/>
    </source>
</evidence>
<evidence type="ECO:0000256" key="9">
    <source>
        <dbReference type="RuleBase" id="RU367038"/>
    </source>
</evidence>
<keyword evidence="5 9" id="KW-1133">Transmembrane helix</keyword>
<dbReference type="AlphaFoldDB" id="A0AAD9RK23"/>
<feature type="transmembrane region" description="Helical" evidence="9">
    <location>
        <begin position="73"/>
        <end position="94"/>
    </location>
</feature>
<name>A0AAD9RK23_9HYME</name>
<comment type="subcellular location">
    <subcellularLocation>
        <location evidence="1 9">Mitochondrion inner membrane</location>
        <topology evidence="1 9">Multi-pass membrane protein</topology>
    </subcellularLocation>
</comment>
<dbReference type="PANTHER" id="PTHR14110">
    <property type="entry name" value="MITOCHONDRIAL IMPORT INNER MEMBRANE TRANSLOCASE SUBUNIT TIM22"/>
    <property type="match status" value="1"/>
</dbReference>
<evidence type="ECO:0000256" key="7">
    <source>
        <dbReference type="ARBA" id="ARBA00023136"/>
    </source>
</evidence>
<dbReference type="GO" id="GO:0030943">
    <property type="term" value="F:mitochondrion targeting sequence binding"/>
    <property type="evidence" value="ECO:0007669"/>
    <property type="project" value="TreeGrafter"/>
</dbReference>
<protein>
    <recommendedName>
        <fullName evidence="9">Mitochondrial import inner membrane translocase subunit TIM22</fullName>
    </recommendedName>
</protein>
<dbReference type="EMBL" id="JAIFRP010000042">
    <property type="protein sequence ID" value="KAK2581197.1"/>
    <property type="molecule type" value="Genomic_DNA"/>
</dbReference>
<evidence type="ECO:0000313" key="11">
    <source>
        <dbReference type="Proteomes" id="UP001258017"/>
    </source>
</evidence>
<reference evidence="10" key="1">
    <citation type="submission" date="2021-08" db="EMBL/GenBank/DDBJ databases">
        <authorList>
            <person name="Misof B."/>
            <person name="Oliver O."/>
            <person name="Podsiadlowski L."/>
            <person name="Donath A."/>
            <person name="Peters R."/>
            <person name="Mayer C."/>
            <person name="Rust J."/>
            <person name="Gunkel S."/>
            <person name="Lesny P."/>
            <person name="Martin S."/>
            <person name="Oeyen J.P."/>
            <person name="Petersen M."/>
            <person name="Panagiotis P."/>
            <person name="Wilbrandt J."/>
            <person name="Tanja T."/>
        </authorList>
    </citation>
    <scope>NUCLEOTIDE SEQUENCE</scope>
    <source>
        <strain evidence="10">GBR_01_08_01A</strain>
        <tissue evidence="10">Thorax + abdomen</tissue>
    </source>
</reference>
<evidence type="ECO:0000256" key="4">
    <source>
        <dbReference type="ARBA" id="ARBA00022792"/>
    </source>
</evidence>
<accession>A0AAD9RK23</accession>
<keyword evidence="4 9" id="KW-0999">Mitochondrion inner membrane</keyword>
<gene>
    <name evidence="10" type="ORF">KPH14_007997</name>
</gene>
<dbReference type="GO" id="GO:0042721">
    <property type="term" value="C:TIM22 mitochondrial import inner membrane insertion complex"/>
    <property type="evidence" value="ECO:0007669"/>
    <property type="project" value="UniProtKB-UniRule"/>
</dbReference>
<keyword evidence="6 9" id="KW-0496">Mitochondrion</keyword>
<sequence length="196" mass="21569">MFSAEPPKTMHNLPTQENDKRVFINDADWDKIAVYLVGNQQRFRENIIIPRMIGPIQIKTNEEKMIERIMESCAFKSVMSCVLGFGLGAAIGLFTSSVNPNVVSVEKQQTVREIFKDMKMTTLSYAKNFAAVGCVFSAIECSIESYRGKTDWRNGTYAGGLTGGLIGLRAGIKAGLVGAAGFAAFSTAIDYYMHRS</sequence>
<comment type="subunit">
    <text evidence="9">Component of the TIM22 complex.</text>
</comment>
<keyword evidence="9" id="KW-0811">Translocation</keyword>
<dbReference type="GO" id="GO:0045039">
    <property type="term" value="P:protein insertion into mitochondrial inner membrane"/>
    <property type="evidence" value="ECO:0007669"/>
    <property type="project" value="UniProtKB-UniRule"/>
</dbReference>
<feature type="transmembrane region" description="Helical" evidence="9">
    <location>
        <begin position="174"/>
        <end position="193"/>
    </location>
</feature>
<comment type="function">
    <text evidence="8 9">Essential core component of the TIM22 complex, a complex that mediates the import and insertion of multi-pass transmembrane proteins into the mitochondrial inner membrane. In the TIM22 complex, it constitutes the voltage-activated and signal-gated channel. Forms a twin-pore translocase that uses the membrane potential as external driving force in 2 voltage-dependent steps.</text>
</comment>
<evidence type="ECO:0000256" key="5">
    <source>
        <dbReference type="ARBA" id="ARBA00022989"/>
    </source>
</evidence>
<evidence type="ECO:0000256" key="8">
    <source>
        <dbReference type="ARBA" id="ARBA00024713"/>
    </source>
</evidence>
<keyword evidence="3 9" id="KW-0812">Transmembrane</keyword>
<evidence type="ECO:0000313" key="10">
    <source>
        <dbReference type="EMBL" id="KAK2581197.1"/>
    </source>
</evidence>
<reference evidence="10" key="2">
    <citation type="journal article" date="2023" name="Commun. Biol.">
        <title>Intrasexual cuticular hydrocarbon dimorphism in a wasp sheds light on hydrocarbon biosynthesis genes in Hymenoptera.</title>
        <authorList>
            <person name="Moris V.C."/>
            <person name="Podsiadlowski L."/>
            <person name="Martin S."/>
            <person name="Oeyen J.P."/>
            <person name="Donath A."/>
            <person name="Petersen M."/>
            <person name="Wilbrandt J."/>
            <person name="Misof B."/>
            <person name="Liedtke D."/>
            <person name="Thamm M."/>
            <person name="Scheiner R."/>
            <person name="Schmitt T."/>
            <person name="Niehuis O."/>
        </authorList>
    </citation>
    <scope>NUCLEOTIDE SEQUENCE</scope>
    <source>
        <strain evidence="10">GBR_01_08_01A</strain>
    </source>
</reference>
<dbReference type="PANTHER" id="PTHR14110:SF0">
    <property type="entry name" value="MITOCHONDRIAL IMPORT INNER MEMBRANE TRANSLOCASE SUBUNIT TIM22"/>
    <property type="match status" value="1"/>
</dbReference>
<keyword evidence="9" id="KW-0653">Protein transport</keyword>
<proteinExistence type="inferred from homology"/>
<dbReference type="GO" id="GO:0008320">
    <property type="term" value="F:protein transmembrane transporter activity"/>
    <property type="evidence" value="ECO:0007669"/>
    <property type="project" value="UniProtKB-UniRule"/>
</dbReference>